<dbReference type="AlphaFoldDB" id="A0A484KTV8"/>
<evidence type="ECO:0000313" key="1">
    <source>
        <dbReference type="EMBL" id="VFQ68750.1"/>
    </source>
</evidence>
<reference evidence="1 2" key="1">
    <citation type="submission" date="2018-04" db="EMBL/GenBank/DDBJ databases">
        <authorList>
            <person name="Vogel A."/>
        </authorList>
    </citation>
    <scope>NUCLEOTIDE SEQUENCE [LARGE SCALE GENOMIC DNA]</scope>
</reference>
<sequence length="111" mass="12448">MCYTFSEPLLNAINIEFLHGHEFPGHIQSGIGFIEGVTGTLVPCLFSFCLAMRNTCAKQFSLSNICIMTTTMSGSSLDCGLSFVNELILLCTSEEWSSYIYNWRNLWGFLL</sequence>
<dbReference type="EMBL" id="OOIL02000725">
    <property type="protein sequence ID" value="VFQ68750.1"/>
    <property type="molecule type" value="Genomic_DNA"/>
</dbReference>
<proteinExistence type="predicted"/>
<protein>
    <submittedName>
        <fullName evidence="1">Uncharacterized protein</fullName>
    </submittedName>
</protein>
<name>A0A484KTV8_9ASTE</name>
<dbReference type="Proteomes" id="UP000595140">
    <property type="component" value="Unassembled WGS sequence"/>
</dbReference>
<evidence type="ECO:0000313" key="2">
    <source>
        <dbReference type="Proteomes" id="UP000595140"/>
    </source>
</evidence>
<gene>
    <name evidence="1" type="ORF">CCAM_LOCUS10526</name>
</gene>
<organism evidence="1 2">
    <name type="scientific">Cuscuta campestris</name>
    <dbReference type="NCBI Taxonomy" id="132261"/>
    <lineage>
        <taxon>Eukaryota</taxon>
        <taxon>Viridiplantae</taxon>
        <taxon>Streptophyta</taxon>
        <taxon>Embryophyta</taxon>
        <taxon>Tracheophyta</taxon>
        <taxon>Spermatophyta</taxon>
        <taxon>Magnoliopsida</taxon>
        <taxon>eudicotyledons</taxon>
        <taxon>Gunneridae</taxon>
        <taxon>Pentapetalae</taxon>
        <taxon>asterids</taxon>
        <taxon>lamiids</taxon>
        <taxon>Solanales</taxon>
        <taxon>Convolvulaceae</taxon>
        <taxon>Cuscuteae</taxon>
        <taxon>Cuscuta</taxon>
        <taxon>Cuscuta subgen. Grammica</taxon>
        <taxon>Cuscuta sect. Cleistogrammica</taxon>
    </lineage>
</organism>
<keyword evidence="2" id="KW-1185">Reference proteome</keyword>
<accession>A0A484KTV8</accession>